<reference evidence="3 4" key="2">
    <citation type="submission" date="2020-03" db="EMBL/GenBank/DDBJ databases">
        <authorList>
            <person name="Ichikawa N."/>
            <person name="Kimura A."/>
            <person name="Kitahashi Y."/>
            <person name="Uohara A."/>
        </authorList>
    </citation>
    <scope>NUCLEOTIDE SEQUENCE [LARGE SCALE GENOMIC DNA]</scope>
    <source>
        <strain evidence="3 4">NBRC 108638</strain>
    </source>
</reference>
<keyword evidence="4" id="KW-1185">Reference proteome</keyword>
<gene>
    <name evidence="3" type="ORF">Prum_078500</name>
</gene>
<name>A0A6V8LH22_9ACTN</name>
<sequence length="85" mass="9195">MPPSTDEGDTTPHAPVSHRLVLRLDRHGRTMIIAAIISVVLVAGTFVASALDMIGPAQRAGRRRPPRPCCRTRIRPSRRSTGSAT</sequence>
<dbReference type="EMBL" id="BLPG01000001">
    <property type="protein sequence ID" value="GFJ94208.1"/>
    <property type="molecule type" value="Genomic_DNA"/>
</dbReference>
<dbReference type="Proteomes" id="UP000482960">
    <property type="component" value="Unassembled WGS sequence"/>
</dbReference>
<proteinExistence type="predicted"/>
<reference evidence="3 4" key="1">
    <citation type="submission" date="2020-03" db="EMBL/GenBank/DDBJ databases">
        <title>Whole genome shotgun sequence of Phytohabitans rumicis NBRC 108638.</title>
        <authorList>
            <person name="Komaki H."/>
            <person name="Tamura T."/>
        </authorList>
    </citation>
    <scope>NUCLEOTIDE SEQUENCE [LARGE SCALE GENOMIC DNA]</scope>
    <source>
        <strain evidence="3 4">NBRC 108638</strain>
    </source>
</reference>
<keyword evidence="2" id="KW-0812">Transmembrane</keyword>
<keyword evidence="2" id="KW-0472">Membrane</keyword>
<organism evidence="3 4">
    <name type="scientific">Phytohabitans rumicis</name>
    <dbReference type="NCBI Taxonomy" id="1076125"/>
    <lineage>
        <taxon>Bacteria</taxon>
        <taxon>Bacillati</taxon>
        <taxon>Actinomycetota</taxon>
        <taxon>Actinomycetes</taxon>
        <taxon>Micromonosporales</taxon>
        <taxon>Micromonosporaceae</taxon>
    </lineage>
</organism>
<dbReference type="RefSeq" id="WP_173081175.1">
    <property type="nucleotide sequence ID" value="NZ_BLPG01000001.1"/>
</dbReference>
<dbReference type="AlphaFoldDB" id="A0A6V8LH22"/>
<keyword evidence="2" id="KW-1133">Transmembrane helix</keyword>
<accession>A0A6V8LH22</accession>
<evidence type="ECO:0000313" key="4">
    <source>
        <dbReference type="Proteomes" id="UP000482960"/>
    </source>
</evidence>
<evidence type="ECO:0000313" key="3">
    <source>
        <dbReference type="EMBL" id="GFJ94208.1"/>
    </source>
</evidence>
<protein>
    <submittedName>
        <fullName evidence="3">Uncharacterized protein</fullName>
    </submittedName>
</protein>
<feature type="region of interest" description="Disordered" evidence="1">
    <location>
        <begin position="56"/>
        <end position="85"/>
    </location>
</feature>
<evidence type="ECO:0000256" key="1">
    <source>
        <dbReference type="SAM" id="MobiDB-lite"/>
    </source>
</evidence>
<feature type="compositionally biased region" description="Basic residues" evidence="1">
    <location>
        <begin position="60"/>
        <end position="78"/>
    </location>
</feature>
<evidence type="ECO:0000256" key="2">
    <source>
        <dbReference type="SAM" id="Phobius"/>
    </source>
</evidence>
<comment type="caution">
    <text evidence="3">The sequence shown here is derived from an EMBL/GenBank/DDBJ whole genome shotgun (WGS) entry which is preliminary data.</text>
</comment>
<feature type="transmembrane region" description="Helical" evidence="2">
    <location>
        <begin position="31"/>
        <end position="54"/>
    </location>
</feature>